<protein>
    <submittedName>
        <fullName evidence="1">Sulfur carrier protein</fullName>
    </submittedName>
</protein>
<proteinExistence type="predicted"/>
<dbReference type="PANTHER" id="PTHR34472:SF1">
    <property type="entry name" value="SULFUR CARRIER PROTEIN THIS"/>
    <property type="match status" value="1"/>
</dbReference>
<dbReference type="Proteomes" id="UP000198968">
    <property type="component" value="Unassembled WGS sequence"/>
</dbReference>
<keyword evidence="2" id="KW-1185">Reference proteome</keyword>
<accession>A0A1I5E6Z4</accession>
<dbReference type="PANTHER" id="PTHR34472">
    <property type="entry name" value="SULFUR CARRIER PROTEIN THIS"/>
    <property type="match status" value="1"/>
</dbReference>
<name>A0A1I5E6Z4_9GAMM</name>
<reference evidence="2" key="1">
    <citation type="submission" date="2016-10" db="EMBL/GenBank/DDBJ databases">
        <authorList>
            <person name="Varghese N."/>
            <person name="Submissions S."/>
        </authorList>
    </citation>
    <scope>NUCLEOTIDE SEQUENCE [LARGE SCALE GENOMIC DNA]</scope>
    <source>
        <strain evidence="2">OV426</strain>
    </source>
</reference>
<organism evidence="1 2">
    <name type="scientific">Candidatus Pantoea varia</name>
    <dbReference type="NCBI Taxonomy" id="1881036"/>
    <lineage>
        <taxon>Bacteria</taxon>
        <taxon>Pseudomonadati</taxon>
        <taxon>Pseudomonadota</taxon>
        <taxon>Gammaproteobacteria</taxon>
        <taxon>Enterobacterales</taxon>
        <taxon>Erwiniaceae</taxon>
        <taxon>Pantoea</taxon>
    </lineage>
</organism>
<evidence type="ECO:0000313" key="2">
    <source>
        <dbReference type="Proteomes" id="UP000198968"/>
    </source>
</evidence>
<dbReference type="AlphaFoldDB" id="A0A1I5E6Z4"/>
<dbReference type="NCBIfam" id="TIGR01683">
    <property type="entry name" value="thiS"/>
    <property type="match status" value="1"/>
</dbReference>
<dbReference type="Pfam" id="PF02597">
    <property type="entry name" value="ThiS"/>
    <property type="match status" value="1"/>
</dbReference>
<dbReference type="CDD" id="cd00565">
    <property type="entry name" value="Ubl_ThiS"/>
    <property type="match status" value="1"/>
</dbReference>
<dbReference type="SUPFAM" id="SSF54285">
    <property type="entry name" value="MoaD/ThiS"/>
    <property type="match status" value="1"/>
</dbReference>
<sequence length="65" mass="7055">MRVQLNGHTIETDADTLAELMAEQQIDPRTVATALNGEFVPRSRYASQPLEAGSQLEILSPMQGG</sequence>
<dbReference type="InterPro" id="IPR016155">
    <property type="entry name" value="Mopterin_synth/thiamin_S_b"/>
</dbReference>
<dbReference type="OrthoDB" id="9800283at2"/>
<gene>
    <name evidence="1" type="ORF">SAMN05428971_2808</name>
</gene>
<dbReference type="InterPro" id="IPR010035">
    <property type="entry name" value="Thi_S"/>
</dbReference>
<evidence type="ECO:0000313" key="1">
    <source>
        <dbReference type="EMBL" id="SFO07378.1"/>
    </source>
</evidence>
<dbReference type="InterPro" id="IPR012675">
    <property type="entry name" value="Beta-grasp_dom_sf"/>
</dbReference>
<dbReference type="RefSeq" id="WP_090964665.1">
    <property type="nucleotide sequence ID" value="NZ_FOVG01000003.1"/>
</dbReference>
<dbReference type="Gene3D" id="3.10.20.30">
    <property type="match status" value="1"/>
</dbReference>
<dbReference type="EMBL" id="FOVG01000003">
    <property type="protein sequence ID" value="SFO07378.1"/>
    <property type="molecule type" value="Genomic_DNA"/>
</dbReference>
<dbReference type="InterPro" id="IPR003749">
    <property type="entry name" value="ThiS/MoaD-like"/>
</dbReference>